<proteinExistence type="predicted"/>
<keyword evidence="1" id="KW-0812">Transmembrane</keyword>
<feature type="transmembrane region" description="Helical" evidence="1">
    <location>
        <begin position="41"/>
        <end position="59"/>
    </location>
</feature>
<organism evidence="2 3">
    <name type="scientific">Capillibacterium thermochitinicola</name>
    <dbReference type="NCBI Taxonomy" id="2699427"/>
    <lineage>
        <taxon>Bacteria</taxon>
        <taxon>Bacillati</taxon>
        <taxon>Bacillota</taxon>
        <taxon>Capillibacterium</taxon>
    </lineage>
</organism>
<gene>
    <name evidence="2" type="ORF">G5B42_09240</name>
</gene>
<name>A0A8J6HT46_9FIRM</name>
<dbReference type="RefSeq" id="WP_181340186.1">
    <property type="nucleotide sequence ID" value="NZ_JAAKDE010000019.1"/>
</dbReference>
<reference evidence="2" key="1">
    <citation type="submission" date="2020-06" db="EMBL/GenBank/DDBJ databases">
        <title>Novel chitinolytic bacterium.</title>
        <authorList>
            <person name="Ungkulpasvich U."/>
            <person name="Kosugi A."/>
            <person name="Uke A."/>
        </authorList>
    </citation>
    <scope>NUCLEOTIDE SEQUENCE</scope>
    <source>
        <strain evidence="2">UUS1-1</strain>
    </source>
</reference>
<feature type="transmembrane region" description="Helical" evidence="1">
    <location>
        <begin position="65"/>
        <end position="90"/>
    </location>
</feature>
<evidence type="ECO:0008006" key="4">
    <source>
        <dbReference type="Google" id="ProtNLM"/>
    </source>
</evidence>
<dbReference type="EMBL" id="JAAKDE010000019">
    <property type="protein sequence ID" value="MBA2133716.1"/>
    <property type="molecule type" value="Genomic_DNA"/>
</dbReference>
<keyword evidence="1" id="KW-0472">Membrane</keyword>
<dbReference type="AlphaFoldDB" id="A0A8J6HT46"/>
<feature type="transmembrane region" description="Helical" evidence="1">
    <location>
        <begin position="6"/>
        <end position="32"/>
    </location>
</feature>
<protein>
    <recommendedName>
        <fullName evidence="4">Spore cortex biosynthesis protein YabQ</fullName>
    </recommendedName>
</protein>
<keyword evidence="3" id="KW-1185">Reference proteome</keyword>
<accession>A0A8J6HT46</accession>
<sequence>MEGIGWQINALMFLFLTGLGWGLLYDGCLFFFTRRRQMGDFLFWVLSVFLIFPVLLFTTGGELRVSLGVGLVVGVACYRWVFHPTIQLYLKLLRRKLRRRRGFF</sequence>
<evidence type="ECO:0000313" key="3">
    <source>
        <dbReference type="Proteomes" id="UP000657177"/>
    </source>
</evidence>
<comment type="caution">
    <text evidence="2">The sequence shown here is derived from an EMBL/GenBank/DDBJ whole genome shotgun (WGS) entry which is preliminary data.</text>
</comment>
<dbReference type="NCBIfam" id="TIGR02893">
    <property type="entry name" value="spore_yabQ"/>
    <property type="match status" value="1"/>
</dbReference>
<evidence type="ECO:0000313" key="2">
    <source>
        <dbReference type="EMBL" id="MBA2133716.1"/>
    </source>
</evidence>
<evidence type="ECO:0000256" key="1">
    <source>
        <dbReference type="SAM" id="Phobius"/>
    </source>
</evidence>
<keyword evidence="1" id="KW-1133">Transmembrane helix</keyword>
<dbReference type="Pfam" id="PF09578">
    <property type="entry name" value="Spore_YabQ"/>
    <property type="match status" value="1"/>
</dbReference>
<dbReference type="InterPro" id="IPR019074">
    <property type="entry name" value="YabQ"/>
</dbReference>
<dbReference type="Proteomes" id="UP000657177">
    <property type="component" value="Unassembled WGS sequence"/>
</dbReference>